<evidence type="ECO:0000256" key="3">
    <source>
        <dbReference type="ARBA" id="ARBA00012584"/>
    </source>
</evidence>
<dbReference type="GO" id="GO:0008033">
    <property type="term" value="P:tRNA processing"/>
    <property type="evidence" value="ECO:0007669"/>
    <property type="project" value="UniProtKB-KW"/>
</dbReference>
<name>A0A2H0W8C4_9BACT</name>
<evidence type="ECO:0000256" key="9">
    <source>
        <dbReference type="ARBA" id="ARBA00022840"/>
    </source>
</evidence>
<comment type="catalytic activity">
    <reaction evidence="11">
        <text>L-threonine + hydrogencarbonate + ATP = L-threonylcarbamoyladenylate + diphosphate + H2O</text>
        <dbReference type="Rhea" id="RHEA:36407"/>
        <dbReference type="ChEBI" id="CHEBI:15377"/>
        <dbReference type="ChEBI" id="CHEBI:17544"/>
        <dbReference type="ChEBI" id="CHEBI:30616"/>
        <dbReference type="ChEBI" id="CHEBI:33019"/>
        <dbReference type="ChEBI" id="CHEBI:57926"/>
        <dbReference type="ChEBI" id="CHEBI:73682"/>
        <dbReference type="EC" id="2.7.7.87"/>
    </reaction>
</comment>
<evidence type="ECO:0000256" key="6">
    <source>
        <dbReference type="ARBA" id="ARBA00022694"/>
    </source>
</evidence>
<dbReference type="NCBIfam" id="TIGR00057">
    <property type="entry name" value="L-threonylcarbamoyladenylate synthase"/>
    <property type="match status" value="1"/>
</dbReference>
<dbReference type="GO" id="GO:0005524">
    <property type="term" value="F:ATP binding"/>
    <property type="evidence" value="ECO:0007669"/>
    <property type="project" value="UniProtKB-KW"/>
</dbReference>
<dbReference type="GO" id="GO:0006450">
    <property type="term" value="P:regulation of translational fidelity"/>
    <property type="evidence" value="ECO:0007669"/>
    <property type="project" value="TreeGrafter"/>
</dbReference>
<evidence type="ECO:0000256" key="5">
    <source>
        <dbReference type="ARBA" id="ARBA00022679"/>
    </source>
</evidence>
<keyword evidence="8" id="KW-0547">Nucleotide-binding</keyword>
<comment type="caution">
    <text evidence="13">The sequence shown here is derived from an EMBL/GenBank/DDBJ whole genome shotgun (WGS) entry which is preliminary data.</text>
</comment>
<evidence type="ECO:0000259" key="12">
    <source>
        <dbReference type="PROSITE" id="PS51163"/>
    </source>
</evidence>
<keyword evidence="5" id="KW-0808">Transferase</keyword>
<proteinExistence type="inferred from homology"/>
<evidence type="ECO:0000256" key="11">
    <source>
        <dbReference type="ARBA" id="ARBA00048366"/>
    </source>
</evidence>
<dbReference type="PANTHER" id="PTHR17490:SF16">
    <property type="entry name" value="THREONYLCARBAMOYL-AMP SYNTHASE"/>
    <property type="match status" value="1"/>
</dbReference>
<feature type="domain" description="YrdC-like" evidence="12">
    <location>
        <begin position="12"/>
        <end position="197"/>
    </location>
</feature>
<comment type="similarity">
    <text evidence="2">Belongs to the SUA5 family.</text>
</comment>
<dbReference type="Proteomes" id="UP000231382">
    <property type="component" value="Unassembled WGS sequence"/>
</dbReference>
<evidence type="ECO:0000256" key="7">
    <source>
        <dbReference type="ARBA" id="ARBA00022695"/>
    </source>
</evidence>
<dbReference type="PANTHER" id="PTHR17490">
    <property type="entry name" value="SUA5"/>
    <property type="match status" value="1"/>
</dbReference>
<evidence type="ECO:0000256" key="4">
    <source>
        <dbReference type="ARBA" id="ARBA00022490"/>
    </source>
</evidence>
<dbReference type="SUPFAM" id="SSF55821">
    <property type="entry name" value="YrdC/RibB"/>
    <property type="match status" value="1"/>
</dbReference>
<dbReference type="PROSITE" id="PS51163">
    <property type="entry name" value="YRDC"/>
    <property type="match status" value="1"/>
</dbReference>
<gene>
    <name evidence="13" type="ORF">COT78_02725</name>
</gene>
<dbReference type="GO" id="GO:0061710">
    <property type="term" value="F:L-threonylcarbamoyladenylate synthase"/>
    <property type="evidence" value="ECO:0007669"/>
    <property type="project" value="UniProtKB-EC"/>
</dbReference>
<dbReference type="InterPro" id="IPR017945">
    <property type="entry name" value="DHBP_synth_RibB-like_a/b_dom"/>
</dbReference>
<dbReference type="InterPro" id="IPR006070">
    <property type="entry name" value="Sua5-like_dom"/>
</dbReference>
<dbReference type="InterPro" id="IPR050156">
    <property type="entry name" value="TC-AMP_synthase_SUA5"/>
</dbReference>
<comment type="subcellular location">
    <subcellularLocation>
        <location evidence="1">Cytoplasm</location>
    </subcellularLocation>
</comment>
<dbReference type="Gene3D" id="3.90.870.10">
    <property type="entry name" value="DHBP synthase"/>
    <property type="match status" value="1"/>
</dbReference>
<dbReference type="GO" id="GO:0003725">
    <property type="term" value="F:double-stranded RNA binding"/>
    <property type="evidence" value="ECO:0007669"/>
    <property type="project" value="InterPro"/>
</dbReference>
<keyword evidence="7" id="KW-0548">Nucleotidyltransferase</keyword>
<sequence>MNIKKLTPQNFEQVVTEAVNIIKSGGLVIAPFDTVYGIICDPKNDEAVKKIFDLKKRPLDKTIGLAVTSIPALELIAENTHPDFIKSHIFGPYTFILKSKKNNGISKYCQKEGTVAVRIPNSELILTIAKKSDYILAQTSANLTGKPTSASVEEITAQFEPKVLDAIGLIIDGGNIKNPSPSQIFDLTGDKPIEIAR</sequence>
<dbReference type="GO" id="GO:0000049">
    <property type="term" value="F:tRNA binding"/>
    <property type="evidence" value="ECO:0007669"/>
    <property type="project" value="TreeGrafter"/>
</dbReference>
<dbReference type="EC" id="2.7.7.87" evidence="3"/>
<dbReference type="AlphaFoldDB" id="A0A2H0W8C4"/>
<dbReference type="EMBL" id="PEZW01000018">
    <property type="protein sequence ID" value="PIS07588.1"/>
    <property type="molecule type" value="Genomic_DNA"/>
</dbReference>
<evidence type="ECO:0000256" key="8">
    <source>
        <dbReference type="ARBA" id="ARBA00022741"/>
    </source>
</evidence>
<accession>A0A2H0W8C4</accession>
<evidence type="ECO:0000256" key="1">
    <source>
        <dbReference type="ARBA" id="ARBA00004496"/>
    </source>
</evidence>
<keyword evidence="4" id="KW-0963">Cytoplasm</keyword>
<protein>
    <recommendedName>
        <fullName evidence="10">L-threonylcarbamoyladenylate synthase</fullName>
        <ecNumber evidence="3">2.7.7.87</ecNumber>
    </recommendedName>
    <alternativeName>
        <fullName evidence="10">L-threonylcarbamoyladenylate synthase</fullName>
    </alternativeName>
</protein>
<dbReference type="Pfam" id="PF01300">
    <property type="entry name" value="Sua5_yciO_yrdC"/>
    <property type="match status" value="1"/>
</dbReference>
<keyword evidence="9" id="KW-0067">ATP-binding</keyword>
<evidence type="ECO:0000313" key="13">
    <source>
        <dbReference type="EMBL" id="PIS07588.1"/>
    </source>
</evidence>
<evidence type="ECO:0000256" key="10">
    <source>
        <dbReference type="ARBA" id="ARBA00029774"/>
    </source>
</evidence>
<reference evidence="14" key="1">
    <citation type="submission" date="2017-09" db="EMBL/GenBank/DDBJ databases">
        <title>Depth-based differentiation of microbial function through sediment-hosted aquifers and enrichment of novel symbionts in the deep terrestrial subsurface.</title>
        <authorList>
            <person name="Probst A.J."/>
            <person name="Ladd B."/>
            <person name="Jarett J.K."/>
            <person name="Geller-Mcgrath D.E."/>
            <person name="Sieber C.M.K."/>
            <person name="Emerson J.B."/>
            <person name="Anantharaman K."/>
            <person name="Thomas B.C."/>
            <person name="Malmstrom R."/>
            <person name="Stieglmeier M."/>
            <person name="Klingl A."/>
            <person name="Woyke T."/>
            <person name="Ryan C.M."/>
            <person name="Banfield J.F."/>
        </authorList>
    </citation>
    <scope>NUCLEOTIDE SEQUENCE [LARGE SCALE GENOMIC DNA]</scope>
</reference>
<organism evidence="13 14">
    <name type="scientific">Candidatus Berkelbacteria bacterium CG10_big_fil_rev_8_21_14_0_10_43_13</name>
    <dbReference type="NCBI Taxonomy" id="1974514"/>
    <lineage>
        <taxon>Bacteria</taxon>
        <taxon>Candidatus Berkelbacteria</taxon>
    </lineage>
</organism>
<keyword evidence="6" id="KW-0819">tRNA processing</keyword>
<dbReference type="GO" id="GO:0005737">
    <property type="term" value="C:cytoplasm"/>
    <property type="evidence" value="ECO:0007669"/>
    <property type="project" value="UniProtKB-SubCell"/>
</dbReference>
<evidence type="ECO:0000256" key="2">
    <source>
        <dbReference type="ARBA" id="ARBA00007663"/>
    </source>
</evidence>
<evidence type="ECO:0000313" key="14">
    <source>
        <dbReference type="Proteomes" id="UP000231382"/>
    </source>
</evidence>